<dbReference type="EMBL" id="CP133621">
    <property type="protein sequence ID" value="WMV50862.1"/>
    <property type="molecule type" value="Genomic_DNA"/>
</dbReference>
<gene>
    <name evidence="2" type="ORF">MTR67_044247</name>
</gene>
<protein>
    <submittedName>
        <fullName evidence="2">Uncharacterized protein</fullName>
    </submittedName>
</protein>
<feature type="compositionally biased region" description="Basic and acidic residues" evidence="1">
    <location>
        <begin position="33"/>
        <end position="42"/>
    </location>
</feature>
<keyword evidence="3" id="KW-1185">Reference proteome</keyword>
<sequence length="173" mass="19426">QNTARAGGPWFTTATPPQPSSEKSPKSQLTDRPTVRRSDNDPWSKSVDQDLLYQASDTNYGRPARTVIRYTVRSEALSGRLDRRFQSTDRRLIDDPSVTPTAVNSGVFWSFPISFYPLDTKLESREEKKVKNPSSKTQQGSISSTPEIERFLRGIRHQVCGILLVGSFRPLGP</sequence>
<name>A0AAF0UR84_SOLVR</name>
<dbReference type="AlphaFoldDB" id="A0AAF0UR84"/>
<organism evidence="2 3">
    <name type="scientific">Solanum verrucosum</name>
    <dbReference type="NCBI Taxonomy" id="315347"/>
    <lineage>
        <taxon>Eukaryota</taxon>
        <taxon>Viridiplantae</taxon>
        <taxon>Streptophyta</taxon>
        <taxon>Embryophyta</taxon>
        <taxon>Tracheophyta</taxon>
        <taxon>Spermatophyta</taxon>
        <taxon>Magnoliopsida</taxon>
        <taxon>eudicotyledons</taxon>
        <taxon>Gunneridae</taxon>
        <taxon>Pentapetalae</taxon>
        <taxon>asterids</taxon>
        <taxon>lamiids</taxon>
        <taxon>Solanales</taxon>
        <taxon>Solanaceae</taxon>
        <taxon>Solanoideae</taxon>
        <taxon>Solaneae</taxon>
        <taxon>Solanum</taxon>
    </lineage>
</organism>
<reference evidence="2" key="1">
    <citation type="submission" date="2023-08" db="EMBL/GenBank/DDBJ databases">
        <title>A de novo genome assembly of Solanum verrucosum Schlechtendal, a Mexican diploid species geographically isolated from the other diploid A-genome species in potato relatives.</title>
        <authorList>
            <person name="Hosaka K."/>
        </authorList>
    </citation>
    <scope>NUCLEOTIDE SEQUENCE</scope>
    <source>
        <tissue evidence="2">Young leaves</tissue>
    </source>
</reference>
<dbReference type="Proteomes" id="UP001234989">
    <property type="component" value="Chromosome 10"/>
</dbReference>
<evidence type="ECO:0000313" key="3">
    <source>
        <dbReference type="Proteomes" id="UP001234989"/>
    </source>
</evidence>
<evidence type="ECO:0000313" key="2">
    <source>
        <dbReference type="EMBL" id="WMV50862.1"/>
    </source>
</evidence>
<proteinExistence type="predicted"/>
<feature type="region of interest" description="Disordered" evidence="1">
    <location>
        <begin position="125"/>
        <end position="144"/>
    </location>
</feature>
<feature type="non-terminal residue" evidence="2">
    <location>
        <position position="1"/>
    </location>
</feature>
<feature type="compositionally biased region" description="Polar residues" evidence="1">
    <location>
        <begin position="132"/>
        <end position="144"/>
    </location>
</feature>
<evidence type="ECO:0000256" key="1">
    <source>
        <dbReference type="SAM" id="MobiDB-lite"/>
    </source>
</evidence>
<feature type="region of interest" description="Disordered" evidence="1">
    <location>
        <begin position="1"/>
        <end position="50"/>
    </location>
</feature>
<accession>A0AAF0UR84</accession>